<name>A0A226D1Z1_FOLCA</name>
<keyword evidence="2" id="KW-1133">Transmembrane helix</keyword>
<feature type="compositionally biased region" description="Polar residues" evidence="1">
    <location>
        <begin position="195"/>
        <end position="210"/>
    </location>
</feature>
<feature type="region of interest" description="Disordered" evidence="1">
    <location>
        <begin position="61"/>
        <end position="368"/>
    </location>
</feature>
<feature type="compositionally biased region" description="Basic and acidic residues" evidence="1">
    <location>
        <begin position="354"/>
        <end position="368"/>
    </location>
</feature>
<dbReference type="AlphaFoldDB" id="A0A226D1Z1"/>
<comment type="caution">
    <text evidence="3">The sequence shown here is derived from an EMBL/GenBank/DDBJ whole genome shotgun (WGS) entry which is preliminary data.</text>
</comment>
<keyword evidence="4" id="KW-1185">Reference proteome</keyword>
<dbReference type="Proteomes" id="UP000198287">
    <property type="component" value="Unassembled WGS sequence"/>
</dbReference>
<keyword evidence="2" id="KW-0472">Membrane</keyword>
<feature type="compositionally biased region" description="Pro residues" evidence="1">
    <location>
        <begin position="217"/>
        <end position="241"/>
    </location>
</feature>
<feature type="compositionally biased region" description="Low complexity" evidence="1">
    <location>
        <begin position="305"/>
        <end position="321"/>
    </location>
</feature>
<feature type="compositionally biased region" description="Low complexity" evidence="1">
    <location>
        <begin position="99"/>
        <end position="126"/>
    </location>
</feature>
<evidence type="ECO:0000256" key="2">
    <source>
        <dbReference type="SAM" id="Phobius"/>
    </source>
</evidence>
<protein>
    <submittedName>
        <fullName evidence="3">Uncharacterized protein</fullName>
    </submittedName>
</protein>
<feature type="compositionally biased region" description="Basic and acidic residues" evidence="1">
    <location>
        <begin position="251"/>
        <end position="278"/>
    </location>
</feature>
<evidence type="ECO:0000256" key="1">
    <source>
        <dbReference type="SAM" id="MobiDB-lite"/>
    </source>
</evidence>
<evidence type="ECO:0000313" key="3">
    <source>
        <dbReference type="EMBL" id="OXA39229.1"/>
    </source>
</evidence>
<evidence type="ECO:0000313" key="4">
    <source>
        <dbReference type="Proteomes" id="UP000198287"/>
    </source>
</evidence>
<feature type="compositionally biased region" description="Basic residues" evidence="1">
    <location>
        <begin position="1"/>
        <end position="13"/>
    </location>
</feature>
<reference evidence="3 4" key="1">
    <citation type="submission" date="2015-12" db="EMBL/GenBank/DDBJ databases">
        <title>The genome of Folsomia candida.</title>
        <authorList>
            <person name="Faddeeva A."/>
            <person name="Derks M.F."/>
            <person name="Anvar Y."/>
            <person name="Smit S."/>
            <person name="Van Straalen N."/>
            <person name="Roelofs D."/>
        </authorList>
    </citation>
    <scope>NUCLEOTIDE SEQUENCE [LARGE SCALE GENOMIC DNA]</scope>
    <source>
        <strain evidence="3 4">VU population</strain>
        <tissue evidence="3">Whole body</tissue>
    </source>
</reference>
<feature type="transmembrane region" description="Helical" evidence="2">
    <location>
        <begin position="38"/>
        <end position="59"/>
    </location>
</feature>
<feature type="compositionally biased region" description="Polar residues" evidence="1">
    <location>
        <begin position="19"/>
        <end position="28"/>
    </location>
</feature>
<feature type="compositionally biased region" description="Polar residues" evidence="1">
    <location>
        <begin position="127"/>
        <end position="152"/>
    </location>
</feature>
<accession>A0A226D1Z1</accession>
<dbReference type="EMBL" id="LNIX01000040">
    <property type="protein sequence ID" value="OXA39229.1"/>
    <property type="molecule type" value="Genomic_DNA"/>
</dbReference>
<proteinExistence type="predicted"/>
<feature type="region of interest" description="Disordered" evidence="1">
    <location>
        <begin position="1"/>
        <end position="28"/>
    </location>
</feature>
<keyword evidence="2" id="KW-0812">Transmembrane</keyword>
<organism evidence="3 4">
    <name type="scientific">Folsomia candida</name>
    <name type="common">Springtail</name>
    <dbReference type="NCBI Taxonomy" id="158441"/>
    <lineage>
        <taxon>Eukaryota</taxon>
        <taxon>Metazoa</taxon>
        <taxon>Ecdysozoa</taxon>
        <taxon>Arthropoda</taxon>
        <taxon>Hexapoda</taxon>
        <taxon>Collembola</taxon>
        <taxon>Entomobryomorpha</taxon>
        <taxon>Isotomoidea</taxon>
        <taxon>Isotomidae</taxon>
        <taxon>Proisotominae</taxon>
        <taxon>Folsomia</taxon>
    </lineage>
</organism>
<sequence>MDDHYRRNHHRKPHEYLVNSPNPLSQQKPYEKNETAYIFLYIALAVGALFLAAMAYGVYRDHKSKSRTRKEEKGEKKRRLTKKNIFPDVKPLHGGGSSSGKSRSSSNNLYTTGTTSTGGSVPSMSTITEEVQPPSQDIPTYPNLASYTTTPVNQQSSHQQPRPRPPPPSSRRHNPPPTSTSSASYPDLTSDHHQQNSATESSNNLDTSGFQYFPNPATAPAPPPASNNAPPPPLPTTPPPTSSTRRQSRHLSREESFPYEKYDIPLDQREPRTTRVENMRPISDFFKLTAGESFYRVEEEDEEGQQQGEETSSESSSSTSRSESEEQGQEQSQGGRGGGGEERFSDAATLPYDHASKKGNGENGKDLK</sequence>
<gene>
    <name evidence="3" type="ORF">Fcan01_26047</name>
</gene>